<name>A0A9D1IUY5_9CLOT</name>
<keyword evidence="5 8" id="KW-0812">Transmembrane</keyword>
<feature type="transmembrane region" description="Helical" evidence="8">
    <location>
        <begin position="94"/>
        <end position="112"/>
    </location>
</feature>
<gene>
    <name evidence="9" type="ORF">IAB67_06070</name>
</gene>
<dbReference type="InterPro" id="IPR052017">
    <property type="entry name" value="TSUP"/>
</dbReference>
<dbReference type="Pfam" id="PF01925">
    <property type="entry name" value="TauE"/>
    <property type="match status" value="1"/>
</dbReference>
<dbReference type="PANTHER" id="PTHR30269:SF37">
    <property type="entry name" value="MEMBRANE TRANSPORTER PROTEIN"/>
    <property type="match status" value="1"/>
</dbReference>
<feature type="transmembrane region" description="Helical" evidence="8">
    <location>
        <begin position="124"/>
        <end position="142"/>
    </location>
</feature>
<sequence length="239" mass="26031">MQYLLLFLVSGISATVQTVTGFGYGIIVMALTPLFLPLEQALAISTTTSLCLNIAILSQRWRDIQYKFVWVPVLCAAAGAFAGLTLMAEHPSPVYKRILGVFLVILAVWFVWLSDRVRLRPSLASSAIVGVISGTCGGLFSINGPPMVLYYVAILNDVKQYMATTQFYFMINNINLIIMRNALGLWPTGILPGCLSALAGLLCGFFAGNFIFKRANPRRIRQAVYVVMALAGLTIALGI</sequence>
<evidence type="ECO:0000256" key="5">
    <source>
        <dbReference type="ARBA" id="ARBA00022692"/>
    </source>
</evidence>
<dbReference type="Proteomes" id="UP000824073">
    <property type="component" value="Unassembled WGS sequence"/>
</dbReference>
<evidence type="ECO:0000256" key="6">
    <source>
        <dbReference type="ARBA" id="ARBA00022989"/>
    </source>
</evidence>
<keyword evidence="6 8" id="KW-1133">Transmembrane helix</keyword>
<dbReference type="GO" id="GO:0005886">
    <property type="term" value="C:plasma membrane"/>
    <property type="evidence" value="ECO:0007669"/>
    <property type="project" value="UniProtKB-SubCell"/>
</dbReference>
<reference evidence="9" key="2">
    <citation type="journal article" date="2021" name="PeerJ">
        <title>Extensive microbial diversity within the chicken gut microbiome revealed by metagenomics and culture.</title>
        <authorList>
            <person name="Gilroy R."/>
            <person name="Ravi A."/>
            <person name="Getino M."/>
            <person name="Pursley I."/>
            <person name="Horton D.L."/>
            <person name="Alikhan N.F."/>
            <person name="Baker D."/>
            <person name="Gharbi K."/>
            <person name="Hall N."/>
            <person name="Watson M."/>
            <person name="Adriaenssens E.M."/>
            <person name="Foster-Nyarko E."/>
            <person name="Jarju S."/>
            <person name="Secka A."/>
            <person name="Antonio M."/>
            <person name="Oren A."/>
            <person name="Chaudhuri R.R."/>
            <person name="La Ragione R."/>
            <person name="Hildebrand F."/>
            <person name="Pallen M.J."/>
        </authorList>
    </citation>
    <scope>NUCLEOTIDE SEQUENCE</scope>
    <source>
        <strain evidence="9">CHK191-8634</strain>
    </source>
</reference>
<evidence type="ECO:0000256" key="7">
    <source>
        <dbReference type="ARBA" id="ARBA00023136"/>
    </source>
</evidence>
<reference evidence="9" key="1">
    <citation type="submission" date="2020-10" db="EMBL/GenBank/DDBJ databases">
        <authorList>
            <person name="Gilroy R."/>
        </authorList>
    </citation>
    <scope>NUCLEOTIDE SEQUENCE</scope>
    <source>
        <strain evidence="9">CHK191-8634</strain>
    </source>
</reference>
<comment type="caution">
    <text evidence="9">The sequence shown here is derived from an EMBL/GenBank/DDBJ whole genome shotgun (WGS) entry which is preliminary data.</text>
</comment>
<dbReference type="InterPro" id="IPR002781">
    <property type="entry name" value="TM_pro_TauE-like"/>
</dbReference>
<evidence type="ECO:0000313" key="10">
    <source>
        <dbReference type="Proteomes" id="UP000824073"/>
    </source>
</evidence>
<keyword evidence="7 8" id="KW-0472">Membrane</keyword>
<proteinExistence type="inferred from homology"/>
<dbReference type="PANTHER" id="PTHR30269">
    <property type="entry name" value="TRANSMEMBRANE PROTEIN YFCA"/>
    <property type="match status" value="1"/>
</dbReference>
<accession>A0A9D1IUY5</accession>
<evidence type="ECO:0000256" key="4">
    <source>
        <dbReference type="ARBA" id="ARBA00022475"/>
    </source>
</evidence>
<comment type="similarity">
    <text evidence="2 8">Belongs to the 4-toluene sulfonate uptake permease (TSUP) (TC 2.A.102) family.</text>
</comment>
<evidence type="ECO:0000313" key="9">
    <source>
        <dbReference type="EMBL" id="HIU43848.1"/>
    </source>
</evidence>
<feature type="transmembrane region" description="Helical" evidence="8">
    <location>
        <begin position="34"/>
        <end position="56"/>
    </location>
</feature>
<protein>
    <recommendedName>
        <fullName evidence="8">Probable membrane transporter protein</fullName>
    </recommendedName>
</protein>
<evidence type="ECO:0000256" key="2">
    <source>
        <dbReference type="ARBA" id="ARBA00009142"/>
    </source>
</evidence>
<evidence type="ECO:0000256" key="8">
    <source>
        <dbReference type="RuleBase" id="RU363041"/>
    </source>
</evidence>
<feature type="transmembrane region" description="Helical" evidence="8">
    <location>
        <begin position="189"/>
        <end position="211"/>
    </location>
</feature>
<feature type="transmembrane region" description="Helical" evidence="8">
    <location>
        <begin position="68"/>
        <end position="88"/>
    </location>
</feature>
<evidence type="ECO:0000256" key="1">
    <source>
        <dbReference type="ARBA" id="ARBA00004651"/>
    </source>
</evidence>
<dbReference type="EMBL" id="DVMR01000049">
    <property type="protein sequence ID" value="HIU43848.1"/>
    <property type="molecule type" value="Genomic_DNA"/>
</dbReference>
<organism evidence="9 10">
    <name type="scientific">Candidatus Ventrousia excrementavium</name>
    <dbReference type="NCBI Taxonomy" id="2840961"/>
    <lineage>
        <taxon>Bacteria</taxon>
        <taxon>Bacillati</taxon>
        <taxon>Bacillota</taxon>
        <taxon>Clostridia</taxon>
        <taxon>Eubacteriales</taxon>
        <taxon>Clostridiaceae</taxon>
        <taxon>Clostridiaceae incertae sedis</taxon>
        <taxon>Candidatus Ventrousia</taxon>
    </lineage>
</organism>
<keyword evidence="4 8" id="KW-1003">Cell membrane</keyword>
<dbReference type="AlphaFoldDB" id="A0A9D1IUY5"/>
<evidence type="ECO:0000256" key="3">
    <source>
        <dbReference type="ARBA" id="ARBA00022448"/>
    </source>
</evidence>
<feature type="transmembrane region" description="Helical" evidence="8">
    <location>
        <begin position="223"/>
        <end position="238"/>
    </location>
</feature>
<comment type="subcellular location">
    <subcellularLocation>
        <location evidence="1 8">Cell membrane</location>
        <topology evidence="1 8">Multi-pass membrane protein</topology>
    </subcellularLocation>
</comment>
<keyword evidence="3" id="KW-0813">Transport</keyword>